<organism evidence="2 3">
    <name type="scientific">Vitis vinifera</name>
    <name type="common">Grape</name>
    <dbReference type="NCBI Taxonomy" id="29760"/>
    <lineage>
        <taxon>Eukaryota</taxon>
        <taxon>Viridiplantae</taxon>
        <taxon>Streptophyta</taxon>
        <taxon>Embryophyta</taxon>
        <taxon>Tracheophyta</taxon>
        <taxon>Spermatophyta</taxon>
        <taxon>Magnoliopsida</taxon>
        <taxon>eudicotyledons</taxon>
        <taxon>Gunneridae</taxon>
        <taxon>Pentapetalae</taxon>
        <taxon>rosids</taxon>
        <taxon>Vitales</taxon>
        <taxon>Vitaceae</taxon>
        <taxon>Viteae</taxon>
        <taxon>Vitis</taxon>
    </lineage>
</organism>
<protein>
    <recommendedName>
        <fullName evidence="4">Integrase catalytic domain-containing protein</fullName>
    </recommendedName>
</protein>
<gene>
    <name evidence="2" type="ORF">CK203_096090</name>
</gene>
<comment type="caution">
    <text evidence="2">The sequence shown here is derived from an EMBL/GenBank/DDBJ whole genome shotgun (WGS) entry which is preliminary data.</text>
</comment>
<dbReference type="GO" id="GO:0003676">
    <property type="term" value="F:nucleic acid binding"/>
    <property type="evidence" value="ECO:0007669"/>
    <property type="project" value="InterPro"/>
</dbReference>
<sequence>MGPFPMSFGNSYILVGVDYVSKWVEAIPCKHNDHRVVLKFLKENIFSRFGVPKAIISDGGAHAPPFVDQPMPRQEPPTGKAAEHHSTPFRSEFNLSSSTLSYSHTVHNSFCSPKQSKIEESSLESMARHRASGHTIGVLRGLWQAVFFIQTTYSDRICYHPDNIPPGCLTFGWSCSAAIPSGYFASGQHSTRMSYIRMELLRRHYTRMSHIRIGARRHYTRMSHIRMELLPPTFHPDVSTFGTFIWIFCIQTYPTPDGKGVCFNFSGLDISRSSNSAYPESFATIFCTVPRCSPEASRYVPQTFGDILRYFALDICCLNPQNLLVTHQL</sequence>
<evidence type="ECO:0000256" key="1">
    <source>
        <dbReference type="SAM" id="MobiDB-lite"/>
    </source>
</evidence>
<proteinExistence type="predicted"/>
<evidence type="ECO:0000313" key="2">
    <source>
        <dbReference type="EMBL" id="RVW24640.1"/>
    </source>
</evidence>
<dbReference type="InterPro" id="IPR012337">
    <property type="entry name" value="RNaseH-like_sf"/>
</dbReference>
<name>A0A438CN52_VITVI</name>
<evidence type="ECO:0000313" key="3">
    <source>
        <dbReference type="Proteomes" id="UP000288805"/>
    </source>
</evidence>
<dbReference type="EMBL" id="QGNW01002167">
    <property type="protein sequence ID" value="RVW24640.1"/>
    <property type="molecule type" value="Genomic_DNA"/>
</dbReference>
<accession>A0A438CN52</accession>
<dbReference type="SUPFAM" id="SSF53098">
    <property type="entry name" value="Ribonuclease H-like"/>
    <property type="match status" value="1"/>
</dbReference>
<dbReference type="InterPro" id="IPR036397">
    <property type="entry name" value="RNaseH_sf"/>
</dbReference>
<evidence type="ECO:0008006" key="4">
    <source>
        <dbReference type="Google" id="ProtNLM"/>
    </source>
</evidence>
<dbReference type="Gene3D" id="3.30.420.10">
    <property type="entry name" value="Ribonuclease H-like superfamily/Ribonuclease H"/>
    <property type="match status" value="1"/>
</dbReference>
<dbReference type="PANTHER" id="PTHR47266">
    <property type="entry name" value="ENDONUCLEASE-RELATED"/>
    <property type="match status" value="1"/>
</dbReference>
<dbReference type="Proteomes" id="UP000288805">
    <property type="component" value="Unassembled WGS sequence"/>
</dbReference>
<dbReference type="AlphaFoldDB" id="A0A438CN52"/>
<feature type="region of interest" description="Disordered" evidence="1">
    <location>
        <begin position="65"/>
        <end position="86"/>
    </location>
</feature>
<dbReference type="InterPro" id="IPR052160">
    <property type="entry name" value="Gypsy_RT_Integrase-like"/>
</dbReference>
<reference evidence="2 3" key="1">
    <citation type="journal article" date="2018" name="PLoS Genet.">
        <title>Population sequencing reveals clonal diversity and ancestral inbreeding in the grapevine cultivar Chardonnay.</title>
        <authorList>
            <person name="Roach M.J."/>
            <person name="Johnson D.L."/>
            <person name="Bohlmann J."/>
            <person name="van Vuuren H.J."/>
            <person name="Jones S.J."/>
            <person name="Pretorius I.S."/>
            <person name="Schmidt S.A."/>
            <person name="Borneman A.R."/>
        </authorList>
    </citation>
    <scope>NUCLEOTIDE SEQUENCE [LARGE SCALE GENOMIC DNA]</scope>
    <source>
        <strain evidence="3">cv. Chardonnay</strain>
        <tissue evidence="2">Leaf</tissue>
    </source>
</reference>